<protein>
    <submittedName>
        <fullName evidence="2">Uncharacterized protein</fullName>
    </submittedName>
</protein>
<sequence length="110" mass="11417">MFEVVTPVDGWLAKAFLPHRPDDTIDLMAATAAPDQEPAAVVAAHKVIAGCDTKLATHRAALEAGADPTLVIQWITESQACRARAEAELRASSKGRGPGCPATRSPGSSA</sequence>
<evidence type="ECO:0000256" key="1">
    <source>
        <dbReference type="SAM" id="MobiDB-lite"/>
    </source>
</evidence>
<evidence type="ECO:0000313" key="3">
    <source>
        <dbReference type="Proteomes" id="UP000033615"/>
    </source>
</evidence>
<evidence type="ECO:0000313" key="2">
    <source>
        <dbReference type="EMBL" id="OPF81387.1"/>
    </source>
</evidence>
<dbReference type="OrthoDB" id="3372479at2"/>
<accession>A0A1V4D8I1</accession>
<organism evidence="2 3">
    <name type="scientific">Streptomyces antioxidans</name>
    <dbReference type="NCBI Taxonomy" id="1507734"/>
    <lineage>
        <taxon>Bacteria</taxon>
        <taxon>Bacillati</taxon>
        <taxon>Actinomycetota</taxon>
        <taxon>Actinomycetes</taxon>
        <taxon>Kitasatosporales</taxon>
        <taxon>Streptomycetaceae</taxon>
        <taxon>Streptomyces</taxon>
    </lineage>
</organism>
<comment type="caution">
    <text evidence="2">The sequence shown here is derived from an EMBL/GenBank/DDBJ whole genome shotgun (WGS) entry which is preliminary data.</text>
</comment>
<dbReference type="AlphaFoldDB" id="A0A1V4D8I1"/>
<name>A0A1V4D8I1_9ACTN</name>
<reference evidence="2" key="1">
    <citation type="submission" date="2016-12" db="EMBL/GenBank/DDBJ databases">
        <title>Genome sequence of Streptomyces antioxidans MUSC 164.</title>
        <authorList>
            <person name="Lee L.-H."/>
            <person name="Ser H.-L."/>
        </authorList>
    </citation>
    <scope>NUCLEOTIDE SEQUENCE [LARGE SCALE GENOMIC DNA]</scope>
    <source>
        <strain evidence="2">MUSC 164</strain>
    </source>
</reference>
<feature type="region of interest" description="Disordered" evidence="1">
    <location>
        <begin position="87"/>
        <end position="110"/>
    </location>
</feature>
<dbReference type="Proteomes" id="UP000033615">
    <property type="component" value="Unassembled WGS sequence"/>
</dbReference>
<keyword evidence="3" id="KW-1185">Reference proteome</keyword>
<dbReference type="EMBL" id="LAKD02000024">
    <property type="protein sequence ID" value="OPF81387.1"/>
    <property type="molecule type" value="Genomic_DNA"/>
</dbReference>
<proteinExistence type="predicted"/>
<dbReference type="RefSeq" id="WP_053048593.1">
    <property type="nucleotide sequence ID" value="NZ_LAKD02000024.1"/>
</dbReference>
<gene>
    <name evidence="2" type="ORF">VT50_0209960</name>
</gene>